<dbReference type="RefSeq" id="WP_045302070.1">
    <property type="nucleotide sequence ID" value="NZ_JYJA01000040.1"/>
</dbReference>
<dbReference type="Pfam" id="PF19407">
    <property type="entry name" value="DUF5979"/>
    <property type="match status" value="5"/>
</dbReference>
<gene>
    <name evidence="5" type="ORF">RS82_03704</name>
</gene>
<feature type="domain" description="DUF5979" evidence="4">
    <location>
        <begin position="2202"/>
        <end position="2306"/>
    </location>
</feature>
<evidence type="ECO:0000256" key="3">
    <source>
        <dbReference type="SAM" id="SignalP"/>
    </source>
</evidence>
<dbReference type="InterPro" id="IPR046022">
    <property type="entry name" value="DUF5979"/>
</dbReference>
<sequence>MRSRIAASVTILAIAAATLIAPAASAAPILPDPAPVAITAVATLDKTASATEVAPGETFTYTLTVGCSAITDLGCRGAVLSDVVPAPFVVVEAVVGGGANTAAEPVIDGNSVTVTWTTPLGDGTVGILDNTTGIVEITAQLPADASYDVSGTPVINQATIEGANFADEDAVAPVTPVVPLELATTASKTFTPTEAIATPGAAVSAALGGTNTSNATVESLSIQDPVDPDASPNPFDSLAFASFGTVTPPTGADPVLTTYEVYVDGAWVEAPGGTLPAGVAPDEVKGTRVTFNGAIPAGASGSVALNLTVPDAATSEPDGTTVANDVLSTVAIGDETATGDAAASFTLRQNTVTVAAGKSFDPDLVIAGESTTVTIGGRNTSTIPIDQLTITEPSTGSFPAEYRFGGFAGPVAWPAGATSGEVVYTLAGGGTVTVPFANNTVPALPDGVDPADVTSFQLVFTGDIVPGGETEVPFAVDTDPDLTGLPITVPNVVGVEGENAGVTGTADATDELYIYDEVIEPYISKQIRPTPILAVPGEVVTVTLNGGLTERPSPPDNPTGTTGRAQQVVIQDPEDPVEGDAWWNAFDLTAIAQTPVPGDSTLTIEYYDTTTGTWETLAGPIAGPTIYSQQVPSDISDVAGGVRFVYDYTGDAGGFAPGTDFAPSFTSSLREDGRYTEEPPFSDDESTFVPNCAQTDASSANPSVPDGQAVLPPDDCPVLELVPPDPGNADLIDKSFGTSSSGGIKTVIARSGDTIPSTLRWSTGGYSNLERVEITDVAAPETTALTDSLYNAFDLTRINAITTVTDPLIAYDAVQAVQLYNGTAWVTAANNPCTPLCIGQFPGMNLTTAERASTVAVRLTFVESPDRAAASAGDPTAPPVGSGVARSFANDRPVTLVWQVRDTRRSDGTPVLGDQLYNVTTDGVVRNTANATGFPEDGSEPLSADDQDDVSIIDVPLTTTTDKNWQGGPLAVPNDPDVLPSQYPLSRIAVTTRNTTPAKVDMLQITDTAPGSVTDRRQDPFQAFAFNNFVRIDLPVGATDTVVTLSCFGGAPLELTRAEALALTPNTMPCEVSGVQVTYTGRIAANAAGVVEFDLRLRPFWRGTTERVSVADSPISNTAEGVIADVDPFTTCPPPERARWACDDASAAIALEEPTFSVSAGKTIAPAQQKENDFSPVTVTLTGQPGGSARAYTMLMTDDDPTFWNAMDFVGPDPDWQLPPPIGKVQVCYLDGGDFTDANVVAGDVGGTWTCMPRLGDLSVAAAKTFLENAPSTLHGLSFQFWSDVELGWTNPVNPIINVPFFVERRADLRTGEPTPTTRSDQVPAPGEQDAGVFFDTVTVEGISAQIGLGERLTDDETAEAEYRNLHLEASVNVVKSPTGDVRPGVEIPFTLAYTNTGERALTDVVFTDELPLTAGGQPQLIFNPDRDPSVPPWSFSLTGAAPTPPNGDPLPTDPDDVEVDDLGTSIVFTMPEGSVLEPGQTYTITLRMMLRPGLTPNDSVTNTATIDVAEPLDECVPSYDEATGLCADTATVRPLAVPALSTVKFVRADNPPNLPDVPNVRSDDANFECDGAADADGFYRYPCVPLTLPGDTETWRLRITNAGTVPISQLVSIDNLPTPGDQGLIVVIPRGSQWQPTYADSLELIVDPTTPANAQISTFYSTSSLPCTADLNPVGTPCAIGAWLPLDDTVDPATVRSIKVAVDFPGDEKFEPGDSLTLQFKTRTSPDRQVVKDQPTAYNTISTGGAALSGDATVLVPATEGRRVGVAYPTGSIALEKIVSGPAAEFAPDSFPVQLVCTIDGQPIGGLPEVELVPGADPTVIDGLPLGAECTATEDQWGQTQTDIGTATVTLDTEEIGLVTIENIYDVASLRISKAVDTDAVDSGGDPIPYGPFTFEVTCELNGQPAYADGYGPDVPMIEEITPEQAWALDGLPVNATCTVEETDALGAEGTTMQVDSEEPVEGTSVDVTIQDETEVQVLATNSFGVGSFRIEKSRTGAAAEDFGAGPFEFAAVCTLDTGSGTPRIVWAGFLTLDEGNGYEAQVDDVAAGASCTVRETEDGGATSVEITPSQFTIESGGTQVVGAVNTFDAGSLTVTKVIDGEGAELWGGGQFTVVLDCLDGAGESVMIPGGAEQVLSEENDYTYTYEPLLIGLECTLTETETGGAHATTITDAEGEPVETVEIVEGETDVTVTNTFDVGQIEVVKTVSGGDASLHRTDSFEVTASCTWNGSGIEVPGGAVRALTTGAPVIFEDLPVGAECTLRETSNGGADAVTYTPADPDGADRAVVTVGGEDAASVAIDNRFDSPLPATGADGARMAGLGAIGALAILAGVFAMVVMRRRLRV</sequence>
<protein>
    <submittedName>
        <fullName evidence="5">T surface-antigen of pili</fullName>
    </submittedName>
</protein>
<evidence type="ECO:0000259" key="4">
    <source>
        <dbReference type="Pfam" id="PF19407"/>
    </source>
</evidence>
<feature type="compositionally biased region" description="Pro residues" evidence="1">
    <location>
        <begin position="1443"/>
        <end position="1452"/>
    </location>
</feature>
<feature type="domain" description="DUF5979" evidence="4">
    <location>
        <begin position="1871"/>
        <end position="1985"/>
    </location>
</feature>
<feature type="chain" id="PRO_5005633165" evidence="3">
    <location>
        <begin position="27"/>
        <end position="2346"/>
    </location>
</feature>
<evidence type="ECO:0000313" key="6">
    <source>
        <dbReference type="Proteomes" id="UP000034098"/>
    </source>
</evidence>
<dbReference type="Gene3D" id="2.60.40.740">
    <property type="match status" value="1"/>
</dbReference>
<evidence type="ECO:0000256" key="2">
    <source>
        <dbReference type="SAM" id="Phobius"/>
    </source>
</evidence>
<name>A0A0M2H8F0_MICTR</name>
<feature type="domain" description="DUF5979" evidence="4">
    <location>
        <begin position="1990"/>
        <end position="2090"/>
    </location>
</feature>
<dbReference type="Gene3D" id="2.60.40.1140">
    <property type="entry name" value="Collagen-binding surface protein Cna, B-type domain"/>
    <property type="match status" value="1"/>
</dbReference>
<feature type="transmembrane region" description="Helical" evidence="2">
    <location>
        <begin position="2319"/>
        <end position="2340"/>
    </location>
</feature>
<keyword evidence="3" id="KW-0732">Signal</keyword>
<evidence type="ECO:0000256" key="1">
    <source>
        <dbReference type="SAM" id="MobiDB-lite"/>
    </source>
</evidence>
<dbReference type="OrthoDB" id="3751233at2"/>
<feature type="domain" description="DUF5979" evidence="4">
    <location>
        <begin position="1775"/>
        <end position="1867"/>
    </location>
</feature>
<keyword evidence="2" id="KW-1133">Transmembrane helix</keyword>
<dbReference type="Proteomes" id="UP000034098">
    <property type="component" value="Unassembled WGS sequence"/>
</dbReference>
<keyword evidence="6" id="KW-1185">Reference proteome</keyword>
<accession>A0A0M2H8F0</accession>
<dbReference type="PATRIC" id="fig|69370.6.peg.3771"/>
<reference evidence="5 6" key="1">
    <citation type="submission" date="2015-02" db="EMBL/GenBank/DDBJ databases">
        <title>Draft genome sequences of ten Microbacterium spp. with emphasis on heavy metal contaminated environments.</title>
        <authorList>
            <person name="Corretto E."/>
        </authorList>
    </citation>
    <scope>NUCLEOTIDE SEQUENCE [LARGE SCALE GENOMIC DNA]</scope>
    <source>
        <strain evidence="5 6">DSM 8608</strain>
    </source>
</reference>
<organism evidence="5 6">
    <name type="scientific">Microbacterium trichothecenolyticum</name>
    <name type="common">Aureobacterium trichothecenolyticum</name>
    <dbReference type="NCBI Taxonomy" id="69370"/>
    <lineage>
        <taxon>Bacteria</taxon>
        <taxon>Bacillati</taxon>
        <taxon>Actinomycetota</taxon>
        <taxon>Actinomycetes</taxon>
        <taxon>Micrococcales</taxon>
        <taxon>Microbacteriaceae</taxon>
        <taxon>Microbacterium</taxon>
    </lineage>
</organism>
<proteinExistence type="predicted"/>
<feature type="domain" description="DUF5979" evidence="4">
    <location>
        <begin position="2094"/>
        <end position="2198"/>
    </location>
</feature>
<dbReference type="EMBL" id="JYJA01000040">
    <property type="protein sequence ID" value="KJL40375.1"/>
    <property type="molecule type" value="Genomic_DNA"/>
</dbReference>
<keyword evidence="2" id="KW-0472">Membrane</keyword>
<feature type="region of interest" description="Disordered" evidence="1">
    <location>
        <begin position="1427"/>
        <end position="1452"/>
    </location>
</feature>
<comment type="caution">
    <text evidence="5">The sequence shown here is derived from an EMBL/GenBank/DDBJ whole genome shotgun (WGS) entry which is preliminary data.</text>
</comment>
<feature type="region of interest" description="Disordered" evidence="1">
    <location>
        <begin position="546"/>
        <end position="565"/>
    </location>
</feature>
<feature type="signal peptide" evidence="3">
    <location>
        <begin position="1"/>
        <end position="26"/>
    </location>
</feature>
<evidence type="ECO:0000313" key="5">
    <source>
        <dbReference type="EMBL" id="KJL40375.1"/>
    </source>
</evidence>
<keyword evidence="2" id="KW-0812">Transmembrane</keyword>